<dbReference type="InterPro" id="IPR001261">
    <property type="entry name" value="ArgE/DapE_CS"/>
</dbReference>
<keyword evidence="11" id="KW-1185">Reference proteome</keyword>
<feature type="binding site" evidence="7">
    <location>
        <position position="211"/>
    </location>
    <ligand>
        <name>Zn(2+)</name>
        <dbReference type="ChEBI" id="CHEBI:29105"/>
        <label>2</label>
    </ligand>
</feature>
<name>A0A9W6ZT10_9STRA</name>
<dbReference type="Pfam" id="PF01546">
    <property type="entry name" value="Peptidase_M20"/>
    <property type="match status" value="1"/>
</dbReference>
<dbReference type="SUPFAM" id="SSF53187">
    <property type="entry name" value="Zn-dependent exopeptidases"/>
    <property type="match status" value="1"/>
</dbReference>
<keyword evidence="2" id="KW-0645">Protease</keyword>
<evidence type="ECO:0000256" key="8">
    <source>
        <dbReference type="SAM" id="Phobius"/>
    </source>
</evidence>
<keyword evidence="3 7" id="KW-0479">Metal-binding</keyword>
<keyword evidence="8" id="KW-1133">Transmembrane helix</keyword>
<dbReference type="GO" id="GO:0006508">
    <property type="term" value="P:proteolysis"/>
    <property type="evidence" value="ECO:0007669"/>
    <property type="project" value="UniProtKB-KW"/>
</dbReference>
<dbReference type="InterPro" id="IPR047177">
    <property type="entry name" value="Pept_M20A"/>
</dbReference>
<dbReference type="InterPro" id="IPR011650">
    <property type="entry name" value="Peptidase_M20_dimer"/>
</dbReference>
<dbReference type="Pfam" id="PF07687">
    <property type="entry name" value="M20_dimer"/>
    <property type="match status" value="1"/>
</dbReference>
<dbReference type="EMBL" id="BRXZ01001009">
    <property type="protein sequence ID" value="GMH59922.1"/>
    <property type="molecule type" value="Genomic_DNA"/>
</dbReference>
<feature type="transmembrane region" description="Helical" evidence="8">
    <location>
        <begin position="20"/>
        <end position="38"/>
    </location>
</feature>
<gene>
    <name evidence="10" type="ORF">TrRE_jg5419</name>
</gene>
<organism evidence="10 11">
    <name type="scientific">Triparma retinervis</name>
    <dbReference type="NCBI Taxonomy" id="2557542"/>
    <lineage>
        <taxon>Eukaryota</taxon>
        <taxon>Sar</taxon>
        <taxon>Stramenopiles</taxon>
        <taxon>Ochrophyta</taxon>
        <taxon>Bolidophyceae</taxon>
        <taxon>Parmales</taxon>
        <taxon>Triparmaceae</taxon>
        <taxon>Triparma</taxon>
    </lineage>
</organism>
<dbReference type="AlphaFoldDB" id="A0A9W6ZT10"/>
<feature type="binding site" evidence="7">
    <location>
        <position position="525"/>
    </location>
    <ligand>
        <name>Zn(2+)</name>
        <dbReference type="ChEBI" id="CHEBI:29105"/>
        <label>1</label>
    </ligand>
</feature>
<keyword evidence="8" id="KW-0812">Transmembrane</keyword>
<feature type="active site" evidence="6">
    <location>
        <position position="182"/>
    </location>
</feature>
<comment type="caution">
    <text evidence="10">The sequence shown here is derived from an EMBL/GenBank/DDBJ whole genome shotgun (WGS) entry which is preliminary data.</text>
</comment>
<evidence type="ECO:0000259" key="9">
    <source>
        <dbReference type="Pfam" id="PF07687"/>
    </source>
</evidence>
<evidence type="ECO:0000256" key="1">
    <source>
        <dbReference type="ARBA" id="ARBA00006247"/>
    </source>
</evidence>
<dbReference type="PROSITE" id="PS00758">
    <property type="entry name" value="ARGE_DAPE_CPG2_1"/>
    <property type="match status" value="1"/>
</dbReference>
<comment type="similarity">
    <text evidence="1">Belongs to the peptidase M20A family.</text>
</comment>
<feature type="binding site" evidence="7">
    <location>
        <position position="246"/>
    </location>
    <ligand>
        <name>Zn(2+)</name>
        <dbReference type="ChEBI" id="CHEBI:29105"/>
        <label>1</label>
    </ligand>
</feature>
<feature type="binding site" evidence="7">
    <location>
        <position position="211"/>
    </location>
    <ligand>
        <name>Zn(2+)</name>
        <dbReference type="ChEBI" id="CHEBI:29105"/>
        <label>1</label>
    </ligand>
</feature>
<feature type="binding site" evidence="7">
    <location>
        <position position="180"/>
    </location>
    <ligand>
        <name>Zn(2+)</name>
        <dbReference type="ChEBI" id="CHEBI:29105"/>
        <label>2</label>
    </ligand>
</feature>
<dbReference type="InterPro" id="IPR036264">
    <property type="entry name" value="Bact_exopeptidase_dim_dom"/>
</dbReference>
<dbReference type="OrthoDB" id="3064516at2759"/>
<evidence type="ECO:0000256" key="3">
    <source>
        <dbReference type="ARBA" id="ARBA00022723"/>
    </source>
</evidence>
<evidence type="ECO:0000256" key="7">
    <source>
        <dbReference type="PIRSR" id="PIRSR037217-2"/>
    </source>
</evidence>
<dbReference type="Gene3D" id="3.40.630.10">
    <property type="entry name" value="Zn peptidases"/>
    <property type="match status" value="1"/>
</dbReference>
<reference evidence="10" key="1">
    <citation type="submission" date="2022-07" db="EMBL/GenBank/DDBJ databases">
        <title>Genome analysis of Parmales, a sister group of diatoms, reveals the evolutionary specialization of diatoms from phago-mixotrophs to photoautotrophs.</title>
        <authorList>
            <person name="Ban H."/>
            <person name="Sato S."/>
            <person name="Yoshikawa S."/>
            <person name="Kazumasa Y."/>
            <person name="Nakamura Y."/>
            <person name="Ichinomiya M."/>
            <person name="Saitoh K."/>
            <person name="Sato N."/>
            <person name="Blanc-Mathieu R."/>
            <person name="Endo H."/>
            <person name="Kuwata A."/>
            <person name="Ogata H."/>
        </authorList>
    </citation>
    <scope>NUCLEOTIDE SEQUENCE</scope>
</reference>
<feature type="domain" description="Peptidase M20 dimerisation" evidence="9">
    <location>
        <begin position="299"/>
        <end position="441"/>
    </location>
</feature>
<accession>A0A9W6ZT10</accession>
<evidence type="ECO:0000256" key="5">
    <source>
        <dbReference type="ARBA" id="ARBA00022833"/>
    </source>
</evidence>
<dbReference type="GO" id="GO:0046872">
    <property type="term" value="F:metal ion binding"/>
    <property type="evidence" value="ECO:0007669"/>
    <property type="project" value="UniProtKB-KW"/>
</dbReference>
<dbReference type="InterPro" id="IPR017141">
    <property type="entry name" value="Pept_M20_carboxypep"/>
</dbReference>
<feature type="active site" description="Proton acceptor" evidence="6">
    <location>
        <position position="245"/>
    </location>
</feature>
<proteinExistence type="inferred from homology"/>
<evidence type="ECO:0000256" key="6">
    <source>
        <dbReference type="PIRSR" id="PIRSR037217-1"/>
    </source>
</evidence>
<keyword evidence="4" id="KW-0378">Hydrolase</keyword>
<dbReference type="FunFam" id="3.40.630.10:FF:000027">
    <property type="entry name" value="N-fatty-acyl-amino acid synthase/hydrolase PM20D1"/>
    <property type="match status" value="1"/>
</dbReference>
<dbReference type="Gene3D" id="1.10.150.900">
    <property type="match status" value="1"/>
</dbReference>
<feature type="binding site" evidence="7">
    <location>
        <position position="276"/>
    </location>
    <ligand>
        <name>Zn(2+)</name>
        <dbReference type="ChEBI" id="CHEBI:29105"/>
        <label>2</label>
    </ligand>
</feature>
<protein>
    <recommendedName>
        <fullName evidence="9">Peptidase M20 dimerisation domain-containing protein</fullName>
    </recommendedName>
</protein>
<sequence>MNEECNTTLVNKARTVNNHHFAFTLAIFLGLSCVVTAAPNPAIVDAPLLSQALQVLMQVLVFARMASMYTLMAIVPVLAFNTLTCPQRKVDHTKPPAKFAQFDKYGKVLAECIKIPTISHDATSDEKTDHSQLAKLKSLLAKSFPNVHSNLSIAVVNGHSLVYKWVGSDKSLAPIMLCAHLDVVPAPGDWVHPPFAGKIVDGVIWGRGAIDNKHNVVGELAAVEELILAGFKPRRTVYLAMGHDEEIGGNEGAKMIAEHMKKEEKIGKNGLAAIFDEGPMMVEGALPGIKGPVALVANSEKGAVTIEISVEAAGGHSSMPPIKEQNSISIIASAVNALETNQFPARFSSSSAGVYQQLLLVRPYFSPIMKVLTSNLWLFAPLIKRILLGASNAAAAMLRTTTATTVIKGGTKTNVLAYSVKAYVNHRIHPAETIESVMERDRRTINDPRVTLKAFDMLIPPSPVSSVTNRQFGWIERSVSSVFSNPTTCSIMIGNTDTRWYWGLSDSIYRFSPVELGIGDLGMFHGLDERLSVEGMSRIVRYYMELIENADGDDEV</sequence>
<dbReference type="PIRSF" id="PIRSF037217">
    <property type="entry name" value="Carboxypeptidase_S"/>
    <property type="match status" value="1"/>
</dbReference>
<dbReference type="PANTHER" id="PTHR45962:SF1">
    <property type="entry name" value="N-FATTY-ACYL-AMINO ACID SYNTHASE_HYDROLASE PM20D1"/>
    <property type="match status" value="1"/>
</dbReference>
<evidence type="ECO:0000256" key="2">
    <source>
        <dbReference type="ARBA" id="ARBA00022670"/>
    </source>
</evidence>
<keyword evidence="8" id="KW-0472">Membrane</keyword>
<dbReference type="Gene3D" id="3.30.70.360">
    <property type="match status" value="1"/>
</dbReference>
<dbReference type="InterPro" id="IPR002933">
    <property type="entry name" value="Peptidase_M20"/>
</dbReference>
<feature type="transmembrane region" description="Helical" evidence="8">
    <location>
        <begin position="59"/>
        <end position="80"/>
    </location>
</feature>
<dbReference type="PANTHER" id="PTHR45962">
    <property type="entry name" value="N-FATTY-ACYL-AMINO ACID SYNTHASE/HYDROLASE PM20D1"/>
    <property type="match status" value="1"/>
</dbReference>
<dbReference type="Proteomes" id="UP001165082">
    <property type="component" value="Unassembled WGS sequence"/>
</dbReference>
<dbReference type="GO" id="GO:0004181">
    <property type="term" value="F:metallocarboxypeptidase activity"/>
    <property type="evidence" value="ECO:0007669"/>
    <property type="project" value="InterPro"/>
</dbReference>
<keyword evidence="5 7" id="KW-0862">Zinc</keyword>
<dbReference type="SUPFAM" id="SSF55031">
    <property type="entry name" value="Bacterial exopeptidase dimerisation domain"/>
    <property type="match status" value="1"/>
</dbReference>
<evidence type="ECO:0000313" key="11">
    <source>
        <dbReference type="Proteomes" id="UP001165082"/>
    </source>
</evidence>
<evidence type="ECO:0000313" key="10">
    <source>
        <dbReference type="EMBL" id="GMH59922.1"/>
    </source>
</evidence>
<evidence type="ECO:0000256" key="4">
    <source>
        <dbReference type="ARBA" id="ARBA00022801"/>
    </source>
</evidence>